<dbReference type="SUPFAM" id="SSF57884">
    <property type="entry name" value="Ada DNA repair protein, N-terminal domain (N-Ada 10)"/>
    <property type="match status" value="1"/>
</dbReference>
<proteinExistence type="predicted"/>
<protein>
    <submittedName>
        <fullName evidence="3">Ada metal-binding domain-containing protein</fullName>
    </submittedName>
</protein>
<evidence type="ECO:0000313" key="3">
    <source>
        <dbReference type="EMBL" id="WZN42430.1"/>
    </source>
</evidence>
<sequence>MIDHLQMGSTAAERSARFRELFRKGEIAWGGYRKGRIYGTLRCASGKRMLPGNRVFFASEAEALALGYRPCGHCLPHKYKQWKHSRT</sequence>
<accession>A0ABZ2YSC8</accession>
<evidence type="ECO:0000256" key="1">
    <source>
        <dbReference type="ARBA" id="ARBA00023159"/>
    </source>
</evidence>
<organism evidence="3 4">
    <name type="scientific">Chitinophaga pollutisoli</name>
    <dbReference type="NCBI Taxonomy" id="3133966"/>
    <lineage>
        <taxon>Bacteria</taxon>
        <taxon>Pseudomonadati</taxon>
        <taxon>Bacteroidota</taxon>
        <taxon>Chitinophagia</taxon>
        <taxon>Chitinophagales</taxon>
        <taxon>Chitinophagaceae</taxon>
        <taxon>Chitinophaga</taxon>
    </lineage>
</organism>
<dbReference type="Gene3D" id="3.40.10.10">
    <property type="entry name" value="DNA Methylphosphotriester Repair Domain"/>
    <property type="match status" value="1"/>
</dbReference>
<gene>
    <name evidence="3" type="ORF">WJU16_05210</name>
</gene>
<dbReference type="Proteomes" id="UP001485459">
    <property type="component" value="Chromosome"/>
</dbReference>
<keyword evidence="1" id="KW-0010">Activator</keyword>
<keyword evidence="4" id="KW-1185">Reference proteome</keyword>
<reference evidence="4" key="1">
    <citation type="submission" date="2024-03" db="EMBL/GenBank/DDBJ databases">
        <title>Chitinophaga horti sp. nov., isolated from garden soil.</title>
        <authorList>
            <person name="Lee D.S."/>
            <person name="Han D.M."/>
            <person name="Baek J.H."/>
            <person name="Choi D.G."/>
            <person name="Jeon J.H."/>
            <person name="Jeon C.O."/>
        </authorList>
    </citation>
    <scope>NUCLEOTIDE SEQUENCE [LARGE SCALE GENOMIC DNA]</scope>
    <source>
        <strain evidence="4">GPA1</strain>
    </source>
</reference>
<dbReference type="InterPro" id="IPR035451">
    <property type="entry name" value="Ada-like_dom_sf"/>
</dbReference>
<dbReference type="Pfam" id="PF02805">
    <property type="entry name" value="Ada_Zn_binding"/>
    <property type="match status" value="1"/>
</dbReference>
<feature type="domain" description="Ada DNA repair metal-binding" evidence="2">
    <location>
        <begin position="31"/>
        <end position="76"/>
    </location>
</feature>
<dbReference type="RefSeq" id="WP_341837264.1">
    <property type="nucleotide sequence ID" value="NZ_CP149822.1"/>
</dbReference>
<evidence type="ECO:0000313" key="4">
    <source>
        <dbReference type="Proteomes" id="UP001485459"/>
    </source>
</evidence>
<evidence type="ECO:0000259" key="2">
    <source>
        <dbReference type="Pfam" id="PF02805"/>
    </source>
</evidence>
<dbReference type="InterPro" id="IPR004026">
    <property type="entry name" value="Ada_DNA_repair_Zn-bd"/>
</dbReference>
<dbReference type="EMBL" id="CP149822">
    <property type="protein sequence ID" value="WZN42430.1"/>
    <property type="molecule type" value="Genomic_DNA"/>
</dbReference>
<name>A0ABZ2YSC8_9BACT</name>